<gene>
    <name evidence="3" type="ORF">PV05_10784</name>
</gene>
<feature type="region of interest" description="Disordered" evidence="1">
    <location>
        <begin position="153"/>
        <end position="267"/>
    </location>
</feature>
<dbReference type="Gene3D" id="3.10.20.90">
    <property type="entry name" value="Phosphatidylinositol 3-kinase Catalytic Subunit, Chain A, domain 1"/>
    <property type="match status" value="1"/>
</dbReference>
<evidence type="ECO:0000256" key="1">
    <source>
        <dbReference type="SAM" id="MobiDB-lite"/>
    </source>
</evidence>
<dbReference type="OrthoDB" id="417450at2759"/>
<proteinExistence type="predicted"/>
<dbReference type="Pfam" id="PF02179">
    <property type="entry name" value="BAG"/>
    <property type="match status" value="1"/>
</dbReference>
<reference evidence="3 4" key="1">
    <citation type="submission" date="2015-01" db="EMBL/GenBank/DDBJ databases">
        <title>The Genome Sequence of Exophiala xenobiotica CBS118157.</title>
        <authorList>
            <consortium name="The Broad Institute Genomics Platform"/>
            <person name="Cuomo C."/>
            <person name="de Hoog S."/>
            <person name="Gorbushina A."/>
            <person name="Stielow B."/>
            <person name="Teixiera M."/>
            <person name="Abouelleil A."/>
            <person name="Chapman S.B."/>
            <person name="Priest M."/>
            <person name="Young S.K."/>
            <person name="Wortman J."/>
            <person name="Nusbaum C."/>
            <person name="Birren B."/>
        </authorList>
    </citation>
    <scope>NUCLEOTIDE SEQUENCE [LARGE SCALE GENOMIC DNA]</scope>
    <source>
        <strain evidence="3 4">CBS 118157</strain>
    </source>
</reference>
<dbReference type="AlphaFoldDB" id="A0A0D2E2W4"/>
<dbReference type="PROSITE" id="PS51035">
    <property type="entry name" value="BAG"/>
    <property type="match status" value="1"/>
</dbReference>
<feature type="domain" description="BAG" evidence="2">
    <location>
        <begin position="285"/>
        <end position="348"/>
    </location>
</feature>
<dbReference type="Gene3D" id="1.20.58.120">
    <property type="entry name" value="BAG domain"/>
    <property type="match status" value="1"/>
</dbReference>
<dbReference type="SUPFAM" id="SSF63491">
    <property type="entry name" value="BAG domain"/>
    <property type="match status" value="1"/>
</dbReference>
<dbReference type="InterPro" id="IPR036533">
    <property type="entry name" value="BAG_dom_sf"/>
</dbReference>
<dbReference type="SUPFAM" id="SSF54236">
    <property type="entry name" value="Ubiquitin-like"/>
    <property type="match status" value="1"/>
</dbReference>
<dbReference type="Proteomes" id="UP000054342">
    <property type="component" value="Unassembled WGS sequence"/>
</dbReference>
<accession>A0A0D2E2W4</accession>
<evidence type="ECO:0000313" key="3">
    <source>
        <dbReference type="EMBL" id="KIW49070.1"/>
    </source>
</evidence>
<protein>
    <recommendedName>
        <fullName evidence="2">BAG domain-containing protein</fullName>
    </recommendedName>
</protein>
<dbReference type="GO" id="GO:0051087">
    <property type="term" value="F:protein-folding chaperone binding"/>
    <property type="evidence" value="ECO:0007669"/>
    <property type="project" value="InterPro"/>
</dbReference>
<feature type="compositionally biased region" description="Polar residues" evidence="1">
    <location>
        <begin position="188"/>
        <end position="215"/>
    </location>
</feature>
<dbReference type="HOGENOM" id="CLU_032998_0_0_1"/>
<dbReference type="InterPro" id="IPR029071">
    <property type="entry name" value="Ubiquitin-like_domsf"/>
</dbReference>
<organism evidence="3 4">
    <name type="scientific">Exophiala xenobiotica</name>
    <dbReference type="NCBI Taxonomy" id="348802"/>
    <lineage>
        <taxon>Eukaryota</taxon>
        <taxon>Fungi</taxon>
        <taxon>Dikarya</taxon>
        <taxon>Ascomycota</taxon>
        <taxon>Pezizomycotina</taxon>
        <taxon>Eurotiomycetes</taxon>
        <taxon>Chaetothyriomycetidae</taxon>
        <taxon>Chaetothyriales</taxon>
        <taxon>Herpotrichiellaceae</taxon>
        <taxon>Exophiala</taxon>
    </lineage>
</organism>
<evidence type="ECO:0000259" key="2">
    <source>
        <dbReference type="PROSITE" id="PS51035"/>
    </source>
</evidence>
<evidence type="ECO:0000313" key="4">
    <source>
        <dbReference type="Proteomes" id="UP000054342"/>
    </source>
</evidence>
<dbReference type="RefSeq" id="XP_013309654.1">
    <property type="nucleotide sequence ID" value="XM_013454200.1"/>
</dbReference>
<dbReference type="InterPro" id="IPR003103">
    <property type="entry name" value="BAG_domain"/>
</dbReference>
<dbReference type="EMBL" id="KN847323">
    <property type="protein sequence ID" value="KIW49070.1"/>
    <property type="molecule type" value="Genomic_DNA"/>
</dbReference>
<keyword evidence="4" id="KW-1185">Reference proteome</keyword>
<feature type="compositionally biased region" description="Low complexity" evidence="1">
    <location>
        <begin position="158"/>
        <end position="170"/>
    </location>
</feature>
<sequence>MSSYGSYATYGSGRNGGSPYTSHIVDPYARNLSSQFEYIDADHGILQDTQRPSMTKSYNNEYDNPDTPDVILVRYMASLIPVEFPAYSISEEKAYVGQLREAVARALSTDPRRVRLVYKKKDLKHDSYPLRKYNMKQNSEVAAIKTEAILDYSDRESPSSSDQESSVVSQNPRRRPRALSSVRDRSSDQIPTQKTPTSSTFLSPNGHISSGTASERQSRGSLRPEADDRNYRREPSRTRGTSPHPAPSSTPAPSARIPADPNSPLGKLQALSDAFHEKWLPLCRKFISNPPSNDHDREKEHRKLSESIMLHILLKADAIEVDNPEARAFRKSLVNETNDVMKKLDAVAKE</sequence>
<dbReference type="GeneID" id="25332692"/>
<feature type="compositionally biased region" description="Basic and acidic residues" evidence="1">
    <location>
        <begin position="216"/>
        <end position="237"/>
    </location>
</feature>
<name>A0A0D2E2W4_9EURO</name>